<accession>A0A6V8L9A4</accession>
<sequence length="244" mass="26597">MPASSFRFRFRRAGVAEAEAARCERRWKRKEAMRHNAESWQRLAAPSGTARCQLRDSQRSWQPRNALANPYVNGRANAGATRSAGANPVALDKGRQDRAARTCQLSRCHLTARCYPWELVLADPPPAAAGSGAANPRASSSVPKACPDCALTRAQDRGNGDEQEAAVSKRVPTPDEIRAWPATVDVPTAGRAFGVGRDESYRLAREGHFPVPVLRLGRYLRVTRAAVLEALGIADPATTHHRLS</sequence>
<evidence type="ECO:0008006" key="3">
    <source>
        <dbReference type="Google" id="ProtNLM"/>
    </source>
</evidence>
<evidence type="ECO:0000313" key="2">
    <source>
        <dbReference type="Proteomes" id="UP000482960"/>
    </source>
</evidence>
<evidence type="ECO:0000313" key="1">
    <source>
        <dbReference type="EMBL" id="GFJ92190.1"/>
    </source>
</evidence>
<dbReference type="AlphaFoldDB" id="A0A6V8L9A4"/>
<proteinExistence type="predicted"/>
<gene>
    <name evidence="1" type="ORF">Prum_058320</name>
</gene>
<comment type="caution">
    <text evidence="1">The sequence shown here is derived from an EMBL/GenBank/DDBJ whole genome shotgun (WGS) entry which is preliminary data.</text>
</comment>
<name>A0A6V8L9A4_9ACTN</name>
<keyword evidence="2" id="KW-1185">Reference proteome</keyword>
<reference evidence="1 2" key="2">
    <citation type="submission" date="2020-03" db="EMBL/GenBank/DDBJ databases">
        <authorList>
            <person name="Ichikawa N."/>
            <person name="Kimura A."/>
            <person name="Kitahashi Y."/>
            <person name="Uohara A."/>
        </authorList>
    </citation>
    <scope>NUCLEOTIDE SEQUENCE [LARGE SCALE GENOMIC DNA]</scope>
    <source>
        <strain evidence="1 2">NBRC 108638</strain>
    </source>
</reference>
<reference evidence="1 2" key="1">
    <citation type="submission" date="2020-03" db="EMBL/GenBank/DDBJ databases">
        <title>Whole genome shotgun sequence of Phytohabitans rumicis NBRC 108638.</title>
        <authorList>
            <person name="Komaki H."/>
            <person name="Tamura T."/>
        </authorList>
    </citation>
    <scope>NUCLEOTIDE SEQUENCE [LARGE SCALE GENOMIC DNA]</scope>
    <source>
        <strain evidence="1 2">NBRC 108638</strain>
    </source>
</reference>
<dbReference type="EMBL" id="BLPG01000001">
    <property type="protein sequence ID" value="GFJ92190.1"/>
    <property type="molecule type" value="Genomic_DNA"/>
</dbReference>
<protein>
    <recommendedName>
        <fullName evidence="3">Helix-turn-helix domain-containing protein</fullName>
    </recommendedName>
</protein>
<dbReference type="Proteomes" id="UP000482960">
    <property type="component" value="Unassembled WGS sequence"/>
</dbReference>
<organism evidence="1 2">
    <name type="scientific">Phytohabitans rumicis</name>
    <dbReference type="NCBI Taxonomy" id="1076125"/>
    <lineage>
        <taxon>Bacteria</taxon>
        <taxon>Bacillati</taxon>
        <taxon>Actinomycetota</taxon>
        <taxon>Actinomycetes</taxon>
        <taxon>Micromonosporales</taxon>
        <taxon>Micromonosporaceae</taxon>
    </lineage>
</organism>